<dbReference type="GO" id="GO:0004657">
    <property type="term" value="F:proline dehydrogenase activity"/>
    <property type="evidence" value="ECO:0007669"/>
    <property type="project" value="TreeGrafter"/>
</dbReference>
<evidence type="ECO:0000256" key="2">
    <source>
        <dbReference type="ARBA" id="ARBA00010989"/>
    </source>
</evidence>
<dbReference type="InterPro" id="IPR045170">
    <property type="entry name" value="MTOX"/>
</dbReference>
<feature type="domain" description="FAD dependent oxidoreductase" evidence="8">
    <location>
        <begin position="40"/>
        <end position="375"/>
    </location>
</feature>
<feature type="compositionally biased region" description="Basic and acidic residues" evidence="6">
    <location>
        <begin position="409"/>
        <end position="423"/>
    </location>
</feature>
<dbReference type="Pfam" id="PF01266">
    <property type="entry name" value="DAO"/>
    <property type="match status" value="1"/>
</dbReference>
<dbReference type="AlphaFoldDB" id="A0A9W9CQG2"/>
<feature type="transmembrane region" description="Helical" evidence="7">
    <location>
        <begin position="21"/>
        <end position="38"/>
    </location>
</feature>
<evidence type="ECO:0000313" key="10">
    <source>
        <dbReference type="Proteomes" id="UP001140560"/>
    </source>
</evidence>
<reference evidence="9" key="1">
    <citation type="submission" date="2022-10" db="EMBL/GenBank/DDBJ databases">
        <title>Tapping the CABI collections for fungal endophytes: first genome assemblies for Collariella, Neodidymelliopsis, Ascochyta clinopodiicola, Didymella pomorum, Didymosphaeria variabile, Neocosmospora piperis and Neocucurbitaria cava.</title>
        <authorList>
            <person name="Hill R."/>
        </authorList>
    </citation>
    <scope>NUCLEOTIDE SEQUENCE</scope>
    <source>
        <strain evidence="9">IMI 356814</strain>
    </source>
</reference>
<accession>A0A9W9CQG2</accession>
<evidence type="ECO:0000256" key="7">
    <source>
        <dbReference type="SAM" id="Phobius"/>
    </source>
</evidence>
<dbReference type="Gene3D" id="3.50.50.60">
    <property type="entry name" value="FAD/NAD(P)-binding domain"/>
    <property type="match status" value="1"/>
</dbReference>
<dbReference type="PANTHER" id="PTHR10961:SF45">
    <property type="entry name" value="FAD DEPENDENT OXIDOREDUCTASE DOMAIN-CONTAINING PROTEIN-RELATED"/>
    <property type="match status" value="1"/>
</dbReference>
<dbReference type="SUPFAM" id="SSF51905">
    <property type="entry name" value="FAD/NAD(P)-binding domain"/>
    <property type="match status" value="1"/>
</dbReference>
<evidence type="ECO:0000256" key="6">
    <source>
        <dbReference type="SAM" id="MobiDB-lite"/>
    </source>
</evidence>
<keyword evidence="7" id="KW-0812">Transmembrane</keyword>
<dbReference type="SUPFAM" id="SSF54373">
    <property type="entry name" value="FAD-linked reductases, C-terminal domain"/>
    <property type="match status" value="1"/>
</dbReference>
<keyword evidence="3" id="KW-0285">Flavoprotein</keyword>
<organism evidence="9 10">
    <name type="scientific">Neocucurbitaria cava</name>
    <dbReference type="NCBI Taxonomy" id="798079"/>
    <lineage>
        <taxon>Eukaryota</taxon>
        <taxon>Fungi</taxon>
        <taxon>Dikarya</taxon>
        <taxon>Ascomycota</taxon>
        <taxon>Pezizomycotina</taxon>
        <taxon>Dothideomycetes</taxon>
        <taxon>Pleosporomycetidae</taxon>
        <taxon>Pleosporales</taxon>
        <taxon>Pleosporineae</taxon>
        <taxon>Cucurbitariaceae</taxon>
        <taxon>Neocucurbitaria</taxon>
    </lineage>
</organism>
<sequence>MSLVNEDSRTSSFSIATYLRYYYIISLVFYKLILTFQVPDGSSVDISRIIRFDYSYPTYTKIAKEAYDLWSTSPLYHNIFFKRPFILATNTAQGRAYIKRCTDNLNTFSLPWTELHSEKEAKKDFPVLTGPLASPGFYGYINAQAGWADAGLAIAGLRDRCIEAGISFFSGAHGTVHELQKDPSTGKITGAKMKSGDVVHGDLFILATGAWTSGLVSMHDSIIATGQVLGFMKLSDAEQKKYKSLPIYIHMDSGWFSFPPHDETGYLKVAVHGWGYTRSQNKSPLSSAPPAAPKSKRRNFVPEDGIQRLKDGLIKVLPELADREFDRTAVCWYTDTPTGDFILDYHPQHENLFVATGGSGHGFKFLPVLGKYASDAVERLLPDELRSQWRFRQEYRGQNAFAGDGSRGGPERREFTEQEKAKL</sequence>
<evidence type="ECO:0000256" key="3">
    <source>
        <dbReference type="ARBA" id="ARBA00022630"/>
    </source>
</evidence>
<dbReference type="InterPro" id="IPR006076">
    <property type="entry name" value="FAD-dep_OxRdtase"/>
</dbReference>
<dbReference type="Proteomes" id="UP001140560">
    <property type="component" value="Unassembled WGS sequence"/>
</dbReference>
<comment type="caution">
    <text evidence="9">The sequence shown here is derived from an EMBL/GenBank/DDBJ whole genome shotgun (WGS) entry which is preliminary data.</text>
</comment>
<evidence type="ECO:0000313" key="9">
    <source>
        <dbReference type="EMBL" id="KAJ4374978.1"/>
    </source>
</evidence>
<evidence type="ECO:0000256" key="1">
    <source>
        <dbReference type="ARBA" id="ARBA00001974"/>
    </source>
</evidence>
<dbReference type="OrthoDB" id="2219495at2759"/>
<feature type="region of interest" description="Disordered" evidence="6">
    <location>
        <begin position="400"/>
        <end position="423"/>
    </location>
</feature>
<dbReference type="GO" id="GO:0050660">
    <property type="term" value="F:flavin adenine dinucleotide binding"/>
    <property type="evidence" value="ECO:0007669"/>
    <property type="project" value="InterPro"/>
</dbReference>
<keyword evidence="10" id="KW-1185">Reference proteome</keyword>
<keyword evidence="7" id="KW-1133">Transmembrane helix</keyword>
<evidence type="ECO:0000259" key="8">
    <source>
        <dbReference type="Pfam" id="PF01266"/>
    </source>
</evidence>
<name>A0A9W9CQG2_9PLEO</name>
<evidence type="ECO:0000256" key="4">
    <source>
        <dbReference type="ARBA" id="ARBA00022827"/>
    </source>
</evidence>
<evidence type="ECO:0000256" key="5">
    <source>
        <dbReference type="ARBA" id="ARBA00023002"/>
    </source>
</evidence>
<comment type="similarity">
    <text evidence="2">Belongs to the MSOX/MTOX family.</text>
</comment>
<keyword evidence="7" id="KW-0472">Membrane</keyword>
<dbReference type="GO" id="GO:0050031">
    <property type="term" value="F:L-pipecolate oxidase activity"/>
    <property type="evidence" value="ECO:0007669"/>
    <property type="project" value="TreeGrafter"/>
</dbReference>
<keyword evidence="5" id="KW-0560">Oxidoreductase</keyword>
<dbReference type="GO" id="GO:0008115">
    <property type="term" value="F:sarcosine oxidase activity"/>
    <property type="evidence" value="ECO:0007669"/>
    <property type="project" value="TreeGrafter"/>
</dbReference>
<dbReference type="PANTHER" id="PTHR10961">
    <property type="entry name" value="PEROXISOMAL SARCOSINE OXIDASE"/>
    <property type="match status" value="1"/>
</dbReference>
<keyword evidence="4" id="KW-0274">FAD</keyword>
<dbReference type="InterPro" id="IPR036188">
    <property type="entry name" value="FAD/NAD-bd_sf"/>
</dbReference>
<protein>
    <recommendedName>
        <fullName evidence="8">FAD dependent oxidoreductase domain-containing protein</fullName>
    </recommendedName>
</protein>
<gene>
    <name evidence="9" type="ORF">N0V83_002057</name>
</gene>
<dbReference type="EMBL" id="JAPEUY010000003">
    <property type="protein sequence ID" value="KAJ4374978.1"/>
    <property type="molecule type" value="Genomic_DNA"/>
</dbReference>
<proteinExistence type="inferred from homology"/>
<comment type="cofactor">
    <cofactor evidence="1">
        <name>FAD</name>
        <dbReference type="ChEBI" id="CHEBI:57692"/>
    </cofactor>
</comment>
<dbReference type="Gene3D" id="3.30.9.10">
    <property type="entry name" value="D-Amino Acid Oxidase, subunit A, domain 2"/>
    <property type="match status" value="1"/>
</dbReference>